<dbReference type="Pfam" id="PF00460">
    <property type="entry name" value="Flg_bb_rod"/>
    <property type="match status" value="1"/>
</dbReference>
<keyword evidence="11" id="KW-0282">Flagellum</keyword>
<comment type="similarity">
    <text evidence="3 7">Belongs to the flagella basal body rod proteins family.</text>
</comment>
<keyword evidence="11" id="KW-0969">Cilium</keyword>
<reference evidence="14 15" key="1">
    <citation type="submission" date="2019-10" db="EMBL/GenBank/DDBJ databases">
        <title>Evaluation of single-gene subtyping targets for Pseudomonas.</title>
        <authorList>
            <person name="Reichler S.J."/>
            <person name="Orsi R.H."/>
            <person name="Wiedmann M."/>
            <person name="Martin N.H."/>
            <person name="Murphy S.I."/>
        </authorList>
    </citation>
    <scope>NUCLEOTIDE SEQUENCE</scope>
    <source>
        <strain evidence="10 16">FSL R10-0802</strain>
        <strain evidence="12 15">FSL R10-1594</strain>
        <strain evidence="13 14">FSL R10-1984</strain>
        <strain evidence="11">FSL R10-2339</strain>
    </source>
</reference>
<keyword evidence="5 7" id="KW-0964">Secreted</keyword>
<evidence type="ECO:0000256" key="7">
    <source>
        <dbReference type="RuleBase" id="RU362065"/>
    </source>
</evidence>
<evidence type="ECO:0000256" key="2">
    <source>
        <dbReference type="ARBA" id="ARBA00004613"/>
    </source>
</evidence>
<evidence type="ECO:0000313" key="13">
    <source>
        <dbReference type="EMBL" id="MQU27460.1"/>
    </source>
</evidence>
<dbReference type="NCBIfam" id="TIGR02492">
    <property type="entry name" value="flgK_ends"/>
    <property type="match status" value="1"/>
</dbReference>
<evidence type="ECO:0000256" key="3">
    <source>
        <dbReference type="ARBA" id="ARBA00009677"/>
    </source>
</evidence>
<dbReference type="AlphaFoldDB" id="A0A6A7YYH4"/>
<evidence type="ECO:0000259" key="9">
    <source>
        <dbReference type="Pfam" id="PF22638"/>
    </source>
</evidence>
<sequence length="454" mass="48269">MSFMSQIGYSGMNAAQIALNTSAQNVANMFTPGYSRLTVQLGSLSGTSNQQVGGGVAVTNVRRMSDDFKTQQLWRATTDMQYYQAGQDYLSSLEGVMGGEGSNISTGLDNFYAALSAASDSPGDIPQRQQVLSEMRNLTQRFNGLNSSINSQLDALHAQRTAMGTEINGLANNLALLNKKIVEAESTGGDSSALRDQRELLVGELSKFTDVRVHEARDGSLTISLNNGQPLVSGSTAGQLSITTNAAGEQEVSLSFAGNTFPLRQDSLGGSFGGLYDVEHNNLLPARENLVDMAEELTRMINDTLATGYDLNGNPGKPLLTFNAGSSNLLQMNDVTPEELAFSGVPGDNGNNQVLLALIELKNKKVTIGGSEVTLSEAYSGMLGDVASASRQNQADLTSATAVTVEAQRQRDAVSAVSDTEEAQMIMEYNKALQANMKVVQTANELFDTILASV</sequence>
<dbReference type="Proteomes" id="UP000713985">
    <property type="component" value="Unassembled WGS sequence"/>
</dbReference>
<dbReference type="SUPFAM" id="SSF64518">
    <property type="entry name" value="Phase 1 flagellin"/>
    <property type="match status" value="1"/>
</dbReference>
<evidence type="ECO:0000313" key="15">
    <source>
        <dbReference type="Proteomes" id="UP000443000"/>
    </source>
</evidence>
<evidence type="ECO:0000256" key="6">
    <source>
        <dbReference type="ARBA" id="ARBA00023143"/>
    </source>
</evidence>
<organism evidence="11">
    <name type="scientific">Pseudomonas helleri</name>
    <dbReference type="NCBI Taxonomy" id="1608996"/>
    <lineage>
        <taxon>Bacteria</taxon>
        <taxon>Pseudomonadati</taxon>
        <taxon>Pseudomonadota</taxon>
        <taxon>Gammaproteobacteria</taxon>
        <taxon>Pseudomonadales</taxon>
        <taxon>Pseudomonadaceae</taxon>
        <taxon>Pseudomonas</taxon>
    </lineage>
</organism>
<dbReference type="GO" id="GO:0005576">
    <property type="term" value="C:extracellular region"/>
    <property type="evidence" value="ECO:0007669"/>
    <property type="project" value="UniProtKB-SubCell"/>
</dbReference>
<dbReference type="PANTHER" id="PTHR30033">
    <property type="entry name" value="FLAGELLAR HOOK-ASSOCIATED PROTEIN 1"/>
    <property type="match status" value="1"/>
</dbReference>
<dbReference type="InterPro" id="IPR053927">
    <property type="entry name" value="FlgK_helical"/>
</dbReference>
<evidence type="ECO:0000259" key="8">
    <source>
        <dbReference type="Pfam" id="PF00460"/>
    </source>
</evidence>
<name>A0A6A7YYH4_9PSED</name>
<evidence type="ECO:0000256" key="5">
    <source>
        <dbReference type="ARBA" id="ARBA00022525"/>
    </source>
</evidence>
<dbReference type="EMBL" id="WIWP01000040">
    <property type="protein sequence ID" value="MQT27700.1"/>
    <property type="molecule type" value="Genomic_DNA"/>
</dbReference>
<dbReference type="EMBL" id="WIVT01000034">
    <property type="protein sequence ID" value="MQU18780.1"/>
    <property type="molecule type" value="Genomic_DNA"/>
</dbReference>
<protein>
    <recommendedName>
        <fullName evidence="4 7">Flagellar hook-associated protein 1</fullName>
        <shortName evidence="7">HAP1</shortName>
    </recommendedName>
</protein>
<accession>A0A6A7YYH4</accession>
<feature type="domain" description="Flagellar basal body rod protein N-terminal" evidence="8">
    <location>
        <begin position="7"/>
        <end position="34"/>
    </location>
</feature>
<evidence type="ECO:0000313" key="14">
    <source>
        <dbReference type="Proteomes" id="UP000437970"/>
    </source>
</evidence>
<keyword evidence="11" id="KW-0966">Cell projection</keyword>
<dbReference type="PANTHER" id="PTHR30033:SF1">
    <property type="entry name" value="FLAGELLAR HOOK-ASSOCIATED PROTEIN 1"/>
    <property type="match status" value="1"/>
</dbReference>
<evidence type="ECO:0000256" key="4">
    <source>
        <dbReference type="ARBA" id="ARBA00016244"/>
    </source>
</evidence>
<comment type="caution">
    <text evidence="11">The sequence shown here is derived from an EMBL/GenBank/DDBJ whole genome shotgun (WGS) entry which is preliminary data.</text>
</comment>
<dbReference type="InterPro" id="IPR002371">
    <property type="entry name" value="FlgK"/>
</dbReference>
<dbReference type="InterPro" id="IPR001444">
    <property type="entry name" value="Flag_bb_rod_N"/>
</dbReference>
<dbReference type="Proteomes" id="UP000443000">
    <property type="component" value="Unassembled WGS sequence"/>
</dbReference>
<dbReference type="GO" id="GO:0044780">
    <property type="term" value="P:bacterial-type flagellum assembly"/>
    <property type="evidence" value="ECO:0007669"/>
    <property type="project" value="InterPro"/>
</dbReference>
<comment type="subcellular location">
    <subcellularLocation>
        <location evidence="1 7">Bacterial flagellum</location>
    </subcellularLocation>
    <subcellularLocation>
        <location evidence="2 7">Secreted</location>
    </subcellularLocation>
</comment>
<dbReference type="EMBL" id="WIWC01000039">
    <property type="protein sequence ID" value="MQT82081.1"/>
    <property type="molecule type" value="Genomic_DNA"/>
</dbReference>
<dbReference type="Pfam" id="PF22638">
    <property type="entry name" value="FlgK_D1"/>
    <property type="match status" value="1"/>
</dbReference>
<keyword evidence="16" id="KW-1185">Reference proteome</keyword>
<gene>
    <name evidence="7 11" type="primary">flgK</name>
    <name evidence="12" type="ORF">GHN41_20335</name>
    <name evidence="11" type="ORF">GHN86_18720</name>
    <name evidence="10" type="ORF">GHN94_17950</name>
    <name evidence="13" type="ORF">GHO29_13285</name>
</gene>
<dbReference type="RefSeq" id="WP_323369369.1">
    <property type="nucleotide sequence ID" value="NZ_JBITTT010000011.1"/>
</dbReference>
<keyword evidence="6 7" id="KW-0975">Bacterial flagellum</keyword>
<evidence type="ECO:0000313" key="11">
    <source>
        <dbReference type="EMBL" id="MQT82081.1"/>
    </source>
</evidence>
<dbReference type="PRINTS" id="PR01005">
    <property type="entry name" value="FLGHOOKAP1"/>
</dbReference>
<evidence type="ECO:0000256" key="1">
    <source>
        <dbReference type="ARBA" id="ARBA00004365"/>
    </source>
</evidence>
<dbReference type="Proteomes" id="UP000437970">
    <property type="component" value="Unassembled WGS sequence"/>
</dbReference>
<evidence type="ECO:0000313" key="16">
    <source>
        <dbReference type="Proteomes" id="UP000713985"/>
    </source>
</evidence>
<dbReference type="EMBL" id="WIVW01000015">
    <property type="protein sequence ID" value="MQU27460.1"/>
    <property type="molecule type" value="Genomic_DNA"/>
</dbReference>
<feature type="domain" description="Flagellar hook-associated protein FlgK helical" evidence="9">
    <location>
        <begin position="90"/>
        <end position="319"/>
    </location>
</feature>
<proteinExistence type="inferred from homology"/>
<dbReference type="GO" id="GO:0005198">
    <property type="term" value="F:structural molecule activity"/>
    <property type="evidence" value="ECO:0007669"/>
    <property type="project" value="UniProtKB-UniRule"/>
</dbReference>
<evidence type="ECO:0000313" key="12">
    <source>
        <dbReference type="EMBL" id="MQU18780.1"/>
    </source>
</evidence>
<evidence type="ECO:0000313" key="10">
    <source>
        <dbReference type="EMBL" id="MQT27700.1"/>
    </source>
</evidence>
<dbReference type="GO" id="GO:0009424">
    <property type="term" value="C:bacterial-type flagellum hook"/>
    <property type="evidence" value="ECO:0007669"/>
    <property type="project" value="UniProtKB-UniRule"/>
</dbReference>